<comment type="caution">
    <text evidence="6">The sequence shown here is derived from an EMBL/GenBank/DDBJ whole genome shotgun (WGS) entry which is preliminary data.</text>
</comment>
<keyword evidence="7" id="KW-1185">Reference proteome</keyword>
<evidence type="ECO:0000256" key="4">
    <source>
        <dbReference type="ARBA" id="ARBA00022827"/>
    </source>
</evidence>
<keyword evidence="5" id="KW-0560">Oxidoreductase</keyword>
<proteinExistence type="inferred from homology"/>
<dbReference type="InterPro" id="IPR051473">
    <property type="entry name" value="P2Ox-like"/>
</dbReference>
<keyword evidence="4" id="KW-0274">FAD</keyword>
<dbReference type="Proteomes" id="UP001159405">
    <property type="component" value="Unassembled WGS sequence"/>
</dbReference>
<dbReference type="SUPFAM" id="SSF54373">
    <property type="entry name" value="FAD-linked reductases, C-terminal domain"/>
    <property type="match status" value="1"/>
</dbReference>
<evidence type="ECO:0000256" key="2">
    <source>
        <dbReference type="ARBA" id="ARBA00010790"/>
    </source>
</evidence>
<evidence type="ECO:0000256" key="5">
    <source>
        <dbReference type="ARBA" id="ARBA00023002"/>
    </source>
</evidence>
<gene>
    <name evidence="6" type="ORF">PLOB_00019764</name>
</gene>
<name>A0ABN8NIQ0_9CNID</name>
<evidence type="ECO:0000313" key="6">
    <source>
        <dbReference type="EMBL" id="CAH3110964.1"/>
    </source>
</evidence>
<dbReference type="EMBL" id="CALNXK010000023">
    <property type="protein sequence ID" value="CAH3110964.1"/>
    <property type="molecule type" value="Genomic_DNA"/>
</dbReference>
<sequence>MWPGSETILGENSVKGIKSGDCSKRQLKSEWQCEGVVPTGDGESIWFTILKDLLEGKRYRVHVKVFVLAGGPILTPQILFNSEIEPQTLGHYLCEQPIAFCQIVLKQEIVDSIERHPEWKRKVDQHKAKNREDPISIPLEDLTSQCWIPFSEDRPWHCQVH</sequence>
<evidence type="ECO:0000256" key="3">
    <source>
        <dbReference type="ARBA" id="ARBA00022630"/>
    </source>
</evidence>
<comment type="similarity">
    <text evidence="2">Belongs to the GMC oxidoreductase family.</text>
</comment>
<comment type="cofactor">
    <cofactor evidence="1">
        <name>FAD</name>
        <dbReference type="ChEBI" id="CHEBI:57692"/>
    </cofactor>
</comment>
<evidence type="ECO:0000256" key="1">
    <source>
        <dbReference type="ARBA" id="ARBA00001974"/>
    </source>
</evidence>
<keyword evidence="3" id="KW-0285">Flavoprotein</keyword>
<accession>A0ABN8NIQ0</accession>
<dbReference type="PANTHER" id="PTHR42784:SF1">
    <property type="entry name" value="PYRANOSE 2-OXIDASE"/>
    <property type="match status" value="1"/>
</dbReference>
<dbReference type="PANTHER" id="PTHR42784">
    <property type="entry name" value="PYRANOSE 2-OXIDASE"/>
    <property type="match status" value="1"/>
</dbReference>
<reference evidence="6 7" key="1">
    <citation type="submission" date="2022-05" db="EMBL/GenBank/DDBJ databases">
        <authorList>
            <consortium name="Genoscope - CEA"/>
            <person name="William W."/>
        </authorList>
    </citation>
    <scope>NUCLEOTIDE SEQUENCE [LARGE SCALE GENOMIC DNA]</scope>
</reference>
<evidence type="ECO:0000313" key="7">
    <source>
        <dbReference type="Proteomes" id="UP001159405"/>
    </source>
</evidence>
<protein>
    <submittedName>
        <fullName evidence="6">Uncharacterized protein</fullName>
    </submittedName>
</protein>
<organism evidence="6 7">
    <name type="scientific">Porites lobata</name>
    <dbReference type="NCBI Taxonomy" id="104759"/>
    <lineage>
        <taxon>Eukaryota</taxon>
        <taxon>Metazoa</taxon>
        <taxon>Cnidaria</taxon>
        <taxon>Anthozoa</taxon>
        <taxon>Hexacorallia</taxon>
        <taxon>Scleractinia</taxon>
        <taxon>Fungiina</taxon>
        <taxon>Poritidae</taxon>
        <taxon>Porites</taxon>
    </lineage>
</organism>